<gene>
    <name evidence="2" type="ORF">DERYTH_LOCUS13428</name>
</gene>
<dbReference type="EMBL" id="CAJVPY010009417">
    <property type="protein sequence ID" value="CAG8708516.1"/>
    <property type="molecule type" value="Genomic_DNA"/>
</dbReference>
<accession>A0A9N9N6V7</accession>
<feature type="chain" id="PRO_5040227894" evidence="1">
    <location>
        <begin position="27"/>
        <end position="102"/>
    </location>
</feature>
<dbReference type="AlphaFoldDB" id="A0A9N9N6V7"/>
<keyword evidence="3" id="KW-1185">Reference proteome</keyword>
<evidence type="ECO:0000313" key="2">
    <source>
        <dbReference type="EMBL" id="CAG8708516.1"/>
    </source>
</evidence>
<evidence type="ECO:0000256" key="1">
    <source>
        <dbReference type="SAM" id="SignalP"/>
    </source>
</evidence>
<protein>
    <submittedName>
        <fullName evidence="2">4119_t:CDS:1</fullName>
    </submittedName>
</protein>
<reference evidence="2" key="1">
    <citation type="submission" date="2021-06" db="EMBL/GenBank/DDBJ databases">
        <authorList>
            <person name="Kallberg Y."/>
            <person name="Tangrot J."/>
            <person name="Rosling A."/>
        </authorList>
    </citation>
    <scope>NUCLEOTIDE SEQUENCE</scope>
    <source>
        <strain evidence="2">MA453B</strain>
    </source>
</reference>
<keyword evidence="1" id="KW-0732">Signal</keyword>
<evidence type="ECO:0000313" key="3">
    <source>
        <dbReference type="Proteomes" id="UP000789405"/>
    </source>
</evidence>
<dbReference type="Proteomes" id="UP000789405">
    <property type="component" value="Unassembled WGS sequence"/>
</dbReference>
<organism evidence="2 3">
    <name type="scientific">Dentiscutata erythropus</name>
    <dbReference type="NCBI Taxonomy" id="1348616"/>
    <lineage>
        <taxon>Eukaryota</taxon>
        <taxon>Fungi</taxon>
        <taxon>Fungi incertae sedis</taxon>
        <taxon>Mucoromycota</taxon>
        <taxon>Glomeromycotina</taxon>
        <taxon>Glomeromycetes</taxon>
        <taxon>Diversisporales</taxon>
        <taxon>Gigasporaceae</taxon>
        <taxon>Dentiscutata</taxon>
    </lineage>
</organism>
<proteinExistence type="predicted"/>
<sequence>MKKHTFSLLLAVFFSYLLISIITVHSYEQQTATCKAEPHKPKPHKTKETATCTLTETVCTCVPQSGPCTADSECCFSSDGCEFSDSPYPSPTGYCRKHGWLI</sequence>
<name>A0A9N9N6V7_9GLOM</name>
<feature type="signal peptide" evidence="1">
    <location>
        <begin position="1"/>
        <end position="26"/>
    </location>
</feature>
<comment type="caution">
    <text evidence="2">The sequence shown here is derived from an EMBL/GenBank/DDBJ whole genome shotgun (WGS) entry which is preliminary data.</text>
</comment>